<dbReference type="GO" id="GO:0005886">
    <property type="term" value="C:plasma membrane"/>
    <property type="evidence" value="ECO:0007669"/>
    <property type="project" value="UniProtKB-SubCell"/>
</dbReference>
<keyword evidence="8" id="KW-0442">Lipid degradation</keyword>
<evidence type="ECO:0000313" key="17">
    <source>
        <dbReference type="Proteomes" id="UP000326936"/>
    </source>
</evidence>
<dbReference type="AlphaFoldDB" id="A0A5P9CJZ2"/>
<evidence type="ECO:0000313" key="16">
    <source>
        <dbReference type="EMBL" id="QFT26017.1"/>
    </source>
</evidence>
<sequence>MNTTTLATFGFISVLTGVVSFLYHSQDTESHTTQSPSQSDTHIDTSSTRDLLDYTLTSMGEQDLTQIRERLFSAPRHEKDLAIDESLFDTFIFYKTALAELETNEFHTLNLSALQQLNQQILDLQNHYFTPQQITLLFDEENRLRQLAIDKIDINTRDLDPDSKALLLQETLANQPDYIQRAEQDNLLMAQLSQSLKQDRQNKYLTRVNLVGEEGAQRLEQLDQQKEIFNQSLENYLEKRQDILSSPGIPDEIKHDQIAELRQQSFDTKQWRRVEALERIYEQQ</sequence>
<dbReference type="Proteomes" id="UP000326936">
    <property type="component" value="Chromosome"/>
</dbReference>
<dbReference type="SUPFAM" id="SSF158855">
    <property type="entry name" value="Lipase chaperone-like"/>
    <property type="match status" value="1"/>
</dbReference>
<dbReference type="KEGG" id="vaq:FIV01_06215"/>
<dbReference type="InterPro" id="IPR004961">
    <property type="entry name" value="Lipase_chaperone"/>
</dbReference>
<evidence type="ECO:0000256" key="4">
    <source>
        <dbReference type="ARBA" id="ARBA00019692"/>
    </source>
</evidence>
<keyword evidence="10" id="KW-0443">Lipid metabolism</keyword>
<evidence type="ECO:0000256" key="7">
    <source>
        <dbReference type="ARBA" id="ARBA00022692"/>
    </source>
</evidence>
<dbReference type="GO" id="GO:0006457">
    <property type="term" value="P:protein folding"/>
    <property type="evidence" value="ECO:0007669"/>
    <property type="project" value="InterPro"/>
</dbReference>
<dbReference type="GO" id="GO:0016042">
    <property type="term" value="P:lipid catabolic process"/>
    <property type="evidence" value="ECO:0007669"/>
    <property type="project" value="UniProtKB-KW"/>
</dbReference>
<proteinExistence type="inferred from homology"/>
<dbReference type="Pfam" id="PF03280">
    <property type="entry name" value="Lipase_chap"/>
    <property type="match status" value="1"/>
</dbReference>
<protein>
    <recommendedName>
        <fullName evidence="4">Lipase chaperone</fullName>
    </recommendedName>
    <alternativeName>
        <fullName evidence="15">Lipase foldase</fullName>
    </alternativeName>
    <alternativeName>
        <fullName evidence="13">Lipase helper protein</fullName>
    </alternativeName>
    <alternativeName>
        <fullName evidence="14">Lipase modulator</fullName>
    </alternativeName>
</protein>
<dbReference type="GO" id="GO:0051082">
    <property type="term" value="F:unfolded protein binding"/>
    <property type="evidence" value="ECO:0007669"/>
    <property type="project" value="InterPro"/>
</dbReference>
<keyword evidence="9" id="KW-1133">Transmembrane helix</keyword>
<comment type="function">
    <text evidence="1">May be involved in the folding of the extracellular lipase during its passage through the periplasm.</text>
</comment>
<evidence type="ECO:0000256" key="9">
    <source>
        <dbReference type="ARBA" id="ARBA00022989"/>
    </source>
</evidence>
<evidence type="ECO:0000256" key="14">
    <source>
        <dbReference type="ARBA" id="ARBA00031542"/>
    </source>
</evidence>
<keyword evidence="11" id="KW-0472">Membrane</keyword>
<comment type="similarity">
    <text evidence="3">Belongs to the lipase chaperone family.</text>
</comment>
<evidence type="ECO:0000256" key="13">
    <source>
        <dbReference type="ARBA" id="ARBA00030948"/>
    </source>
</evidence>
<evidence type="ECO:0000256" key="6">
    <source>
        <dbReference type="ARBA" id="ARBA00022519"/>
    </source>
</evidence>
<organism evidence="16 17">
    <name type="scientific">Vibrio aquimaris</name>
    <dbReference type="NCBI Taxonomy" id="2587862"/>
    <lineage>
        <taxon>Bacteria</taxon>
        <taxon>Pseudomonadati</taxon>
        <taxon>Pseudomonadota</taxon>
        <taxon>Gammaproteobacteria</taxon>
        <taxon>Vibrionales</taxon>
        <taxon>Vibrionaceae</taxon>
        <taxon>Vibrio</taxon>
    </lineage>
</organism>
<keyword evidence="17" id="KW-1185">Reference proteome</keyword>
<dbReference type="RefSeq" id="WP_152430219.1">
    <property type="nucleotide sequence ID" value="NZ_CBCSDK010000002.1"/>
</dbReference>
<evidence type="ECO:0000256" key="15">
    <source>
        <dbReference type="ARBA" id="ARBA00033028"/>
    </source>
</evidence>
<evidence type="ECO:0000256" key="11">
    <source>
        <dbReference type="ARBA" id="ARBA00023136"/>
    </source>
</evidence>
<comment type="subcellular location">
    <subcellularLocation>
        <location evidence="2">Cell inner membrane</location>
        <topology evidence="2">Single-pass membrane protein</topology>
        <orientation evidence="2">Periplasmic side</orientation>
    </subcellularLocation>
</comment>
<evidence type="ECO:0000256" key="5">
    <source>
        <dbReference type="ARBA" id="ARBA00022475"/>
    </source>
</evidence>
<dbReference type="EMBL" id="CP045350">
    <property type="protein sequence ID" value="QFT26017.1"/>
    <property type="molecule type" value="Genomic_DNA"/>
</dbReference>
<name>A0A5P9CJZ2_9VIBR</name>
<evidence type="ECO:0000256" key="10">
    <source>
        <dbReference type="ARBA" id="ARBA00023098"/>
    </source>
</evidence>
<keyword evidence="12" id="KW-0143">Chaperone</keyword>
<evidence type="ECO:0000256" key="1">
    <source>
        <dbReference type="ARBA" id="ARBA00003280"/>
    </source>
</evidence>
<gene>
    <name evidence="16" type="ORF">FIV01_06215</name>
</gene>
<keyword evidence="5" id="KW-1003">Cell membrane</keyword>
<reference evidence="16 17" key="1">
    <citation type="submission" date="2019-10" db="EMBL/GenBank/DDBJ databases">
        <title>Complete genome sequence of Vibrio sp. strain THAF100, isolated from non-filtered water from the water column of tank 6 of a marine aquarium containing stony-coral fragments. Water maintained at 26 degree C.</title>
        <authorList>
            <person name="Ruckert C."/>
            <person name="Franco A."/>
            <person name="Kalinowski J."/>
            <person name="Glaeser S."/>
        </authorList>
    </citation>
    <scope>NUCLEOTIDE SEQUENCE [LARGE SCALE GENOMIC DNA]</scope>
    <source>
        <strain evidence="16 17">THAF100</strain>
    </source>
</reference>
<keyword evidence="7" id="KW-0812">Transmembrane</keyword>
<evidence type="ECO:0000256" key="3">
    <source>
        <dbReference type="ARBA" id="ARBA00010358"/>
    </source>
</evidence>
<evidence type="ECO:0000256" key="2">
    <source>
        <dbReference type="ARBA" id="ARBA00004383"/>
    </source>
</evidence>
<evidence type="ECO:0000256" key="8">
    <source>
        <dbReference type="ARBA" id="ARBA00022963"/>
    </source>
</evidence>
<dbReference type="OrthoDB" id="5812603at2"/>
<evidence type="ECO:0000256" key="12">
    <source>
        <dbReference type="ARBA" id="ARBA00023186"/>
    </source>
</evidence>
<accession>A0A5P9CJZ2</accession>
<keyword evidence="6" id="KW-0997">Cell inner membrane</keyword>